<comment type="function">
    <text evidence="1">Specifically recognizes and binds N6-methyladenosine (m6A)-containing RNAs, and regulates mRNA stability. M6A is a modification present at internal sites of mRNAs and some non-coding RNAs and plays a role in mRNA stability and processing.</text>
</comment>
<dbReference type="PANTHER" id="PTHR12357">
    <property type="entry name" value="YTH YT521-B HOMOLOGY DOMAIN-CONTAINING"/>
    <property type="match status" value="1"/>
</dbReference>
<evidence type="ECO:0000259" key="3">
    <source>
        <dbReference type="PROSITE" id="PS50882"/>
    </source>
</evidence>
<organism evidence="4 5">
    <name type="scientific">Tagetes erecta</name>
    <name type="common">African marigold</name>
    <dbReference type="NCBI Taxonomy" id="13708"/>
    <lineage>
        <taxon>Eukaryota</taxon>
        <taxon>Viridiplantae</taxon>
        <taxon>Streptophyta</taxon>
        <taxon>Embryophyta</taxon>
        <taxon>Tracheophyta</taxon>
        <taxon>Spermatophyta</taxon>
        <taxon>Magnoliopsida</taxon>
        <taxon>eudicotyledons</taxon>
        <taxon>Gunneridae</taxon>
        <taxon>Pentapetalae</taxon>
        <taxon>asterids</taxon>
        <taxon>campanulids</taxon>
        <taxon>Asterales</taxon>
        <taxon>Asteraceae</taxon>
        <taxon>Asteroideae</taxon>
        <taxon>Heliantheae alliance</taxon>
        <taxon>Tageteae</taxon>
        <taxon>Tagetes</taxon>
    </lineage>
</organism>
<dbReference type="Proteomes" id="UP001229421">
    <property type="component" value="Unassembled WGS sequence"/>
</dbReference>
<dbReference type="GO" id="GO:0003729">
    <property type="term" value="F:mRNA binding"/>
    <property type="evidence" value="ECO:0007669"/>
    <property type="project" value="UniProtKB-UniRule"/>
</dbReference>
<evidence type="ECO:0000256" key="2">
    <source>
        <dbReference type="SAM" id="MobiDB-lite"/>
    </source>
</evidence>
<keyword evidence="1" id="KW-0694">RNA-binding</keyword>
<dbReference type="CDD" id="cd21134">
    <property type="entry name" value="YTH"/>
    <property type="match status" value="1"/>
</dbReference>
<protein>
    <recommendedName>
        <fullName evidence="1">YTH domain-containing family protein</fullName>
    </recommendedName>
</protein>
<evidence type="ECO:0000256" key="1">
    <source>
        <dbReference type="RuleBase" id="RU369095"/>
    </source>
</evidence>
<reference evidence="4" key="1">
    <citation type="journal article" date="2023" name="bioRxiv">
        <title>Improved chromosome-level genome assembly for marigold (Tagetes erecta).</title>
        <authorList>
            <person name="Jiang F."/>
            <person name="Yuan L."/>
            <person name="Wang S."/>
            <person name="Wang H."/>
            <person name="Xu D."/>
            <person name="Wang A."/>
            <person name="Fan W."/>
        </authorList>
    </citation>
    <scope>NUCLEOTIDE SEQUENCE</scope>
    <source>
        <strain evidence="4">WSJ</strain>
        <tissue evidence="4">Leaf</tissue>
    </source>
</reference>
<dbReference type="EMBL" id="JAUHHV010000007">
    <property type="protein sequence ID" value="KAK1417690.1"/>
    <property type="molecule type" value="Genomic_DNA"/>
</dbReference>
<dbReference type="Gene3D" id="3.10.590.10">
    <property type="entry name" value="ph1033 like domains"/>
    <property type="match status" value="1"/>
</dbReference>
<accession>A0AAD8NIW1</accession>
<evidence type="ECO:0000313" key="4">
    <source>
        <dbReference type="EMBL" id="KAK1417690.1"/>
    </source>
</evidence>
<feature type="region of interest" description="Disordered" evidence="2">
    <location>
        <begin position="321"/>
        <end position="345"/>
    </location>
</feature>
<gene>
    <name evidence="4" type="ORF">QVD17_26824</name>
</gene>
<name>A0AAD8NIW1_TARER</name>
<dbReference type="PROSITE" id="PS50882">
    <property type="entry name" value="YTH"/>
    <property type="match status" value="1"/>
</dbReference>
<comment type="caution">
    <text evidence="4">The sequence shown here is derived from an EMBL/GenBank/DDBJ whole genome shotgun (WGS) entry which is preliminary data.</text>
</comment>
<evidence type="ECO:0000313" key="5">
    <source>
        <dbReference type="Proteomes" id="UP001229421"/>
    </source>
</evidence>
<dbReference type="InterPro" id="IPR045168">
    <property type="entry name" value="YTH_prot"/>
</dbReference>
<dbReference type="AlphaFoldDB" id="A0AAD8NIW1"/>
<keyword evidence="5" id="KW-1185">Reference proteome</keyword>
<comment type="similarity">
    <text evidence="1">Belongs to the YTHDF family.</text>
</comment>
<proteinExistence type="inferred from homology"/>
<dbReference type="Pfam" id="PF04146">
    <property type="entry name" value="YTH"/>
    <property type="match status" value="1"/>
</dbReference>
<sequence length="570" mass="63239">MPKQCGFNNPLLHTRPLFSPPHVFFRCSTTGVYFAGDRFLVMVLGFGILIFNMPGDKNILQSEPSASGLKSDTVAKMDDQNPGSRKEGITSGAAAPFAGVAVSSSVKGGVAAHKAPAEQGVHYSPTSCYDYHYPGQNGTYSDGPGHMNSSGGPYTDNTGSLLYYMPSYNPYASGTFMGVNGQQPYFSSSDAMPRYSWNSNSTSSFATKSATGSNGMKYSDFNSKRAINNTYAGNSPNYALDMKSRQQSTSTVPKSVLQSQQIRSFNKLASGYPSAEIARGHKSSGNFSSFAYQNQRLFSNYAMNYASAGRLWNDNDRYKSRDKSYATGESEELTRGPRAQSVSVHHEDEKLGSSLTQDKYNLQEFQTKYDHAKFYVIKSYSEDDVHKCLKYDVWSSTPNGNKKLDAAYRDAEGKTNIFLFFSVNGSGQFVGVAEMIGPVDYEKNMDFWQLDKWNGFFPVKWHIVKDVPNTLLRHIVLENNDNRPVTYTRDTQEVGLKQGLEMLEIFKSYSAKTSLLDDLCFYENREKLIKAKRISKEKTTGEGSMSNNGVMDATTSLINMTRNLSLNSKG</sequence>
<dbReference type="PANTHER" id="PTHR12357:SF129">
    <property type="entry name" value="YTH DOMAIN-CONTAINING FAMILY PROTEIN"/>
    <property type="match status" value="1"/>
</dbReference>
<dbReference type="GO" id="GO:0061157">
    <property type="term" value="P:mRNA destabilization"/>
    <property type="evidence" value="ECO:0007669"/>
    <property type="project" value="TreeGrafter"/>
</dbReference>
<feature type="domain" description="YTH" evidence="3">
    <location>
        <begin position="372"/>
        <end position="506"/>
    </location>
</feature>
<dbReference type="GO" id="GO:1990247">
    <property type="term" value="F:N6-methyladenosine-containing RNA reader activity"/>
    <property type="evidence" value="ECO:0007669"/>
    <property type="project" value="UniProtKB-UniRule"/>
</dbReference>
<dbReference type="InterPro" id="IPR007275">
    <property type="entry name" value="YTH_domain"/>
</dbReference>
<dbReference type="GO" id="GO:0005737">
    <property type="term" value="C:cytoplasm"/>
    <property type="evidence" value="ECO:0007669"/>
    <property type="project" value="TreeGrafter"/>
</dbReference>